<organism evidence="1 2">
    <name type="scientific">Novipirellula artificiosorum</name>
    <dbReference type="NCBI Taxonomy" id="2528016"/>
    <lineage>
        <taxon>Bacteria</taxon>
        <taxon>Pseudomonadati</taxon>
        <taxon>Planctomycetota</taxon>
        <taxon>Planctomycetia</taxon>
        <taxon>Pirellulales</taxon>
        <taxon>Pirellulaceae</taxon>
        <taxon>Novipirellula</taxon>
    </lineage>
</organism>
<protein>
    <submittedName>
        <fullName evidence="1">Uncharacterized protein</fullName>
    </submittedName>
</protein>
<gene>
    <name evidence="1" type="ORF">Poly41_41420</name>
</gene>
<comment type="caution">
    <text evidence="1">The sequence shown here is derived from an EMBL/GenBank/DDBJ whole genome shotgun (WGS) entry which is preliminary data.</text>
</comment>
<dbReference type="AlphaFoldDB" id="A0A5C6DEA6"/>
<evidence type="ECO:0000313" key="1">
    <source>
        <dbReference type="EMBL" id="TWU34998.1"/>
    </source>
</evidence>
<name>A0A5C6DEA6_9BACT</name>
<keyword evidence="2" id="KW-1185">Reference proteome</keyword>
<reference evidence="1 2" key="1">
    <citation type="submission" date="2019-02" db="EMBL/GenBank/DDBJ databases">
        <title>Deep-cultivation of Planctomycetes and their phenomic and genomic characterization uncovers novel biology.</title>
        <authorList>
            <person name="Wiegand S."/>
            <person name="Jogler M."/>
            <person name="Boedeker C."/>
            <person name="Pinto D."/>
            <person name="Vollmers J."/>
            <person name="Rivas-Marin E."/>
            <person name="Kohn T."/>
            <person name="Peeters S.H."/>
            <person name="Heuer A."/>
            <person name="Rast P."/>
            <person name="Oberbeckmann S."/>
            <person name="Bunk B."/>
            <person name="Jeske O."/>
            <person name="Meyerdierks A."/>
            <person name="Storesund J.E."/>
            <person name="Kallscheuer N."/>
            <person name="Luecker S."/>
            <person name="Lage O.M."/>
            <person name="Pohl T."/>
            <person name="Merkel B.J."/>
            <person name="Hornburger P."/>
            <person name="Mueller R.-W."/>
            <person name="Bruemmer F."/>
            <person name="Labrenz M."/>
            <person name="Spormann A.M."/>
            <person name="Op Den Camp H."/>
            <person name="Overmann J."/>
            <person name="Amann R."/>
            <person name="Jetten M.S.M."/>
            <person name="Mascher T."/>
            <person name="Medema M.H."/>
            <person name="Devos D.P."/>
            <person name="Kaster A.-K."/>
            <person name="Ovreas L."/>
            <person name="Rohde M."/>
            <person name="Galperin M.Y."/>
            <person name="Jogler C."/>
        </authorList>
    </citation>
    <scope>NUCLEOTIDE SEQUENCE [LARGE SCALE GENOMIC DNA]</scope>
    <source>
        <strain evidence="1 2">Poly41</strain>
    </source>
</reference>
<accession>A0A5C6DEA6</accession>
<sequence>MLGRPRLLRKIRQRGLLVNAELSFMVFLKCCSGIELSFASIEILGPTLQLLNQVLAMSVQPTLMGCRTWLIRLIGLSRLKGLGRLTGLRRFTNKRGGIRGVSFVNTMERIGRGGKSAAVGRFFVGAGRPRFVERIPPRSVTWIHPVLVKRSRLVDSVRTVQGHIMHFKKVECLRFANPRDSNSAMATQSCTPLLFFGFGGQATASI</sequence>
<dbReference type="Proteomes" id="UP000319143">
    <property type="component" value="Unassembled WGS sequence"/>
</dbReference>
<evidence type="ECO:0000313" key="2">
    <source>
        <dbReference type="Proteomes" id="UP000319143"/>
    </source>
</evidence>
<proteinExistence type="predicted"/>
<dbReference type="EMBL" id="SJPV01000007">
    <property type="protein sequence ID" value="TWU34998.1"/>
    <property type="molecule type" value="Genomic_DNA"/>
</dbReference>